<dbReference type="EMBL" id="FOLG01000001">
    <property type="protein sequence ID" value="SFB84248.1"/>
    <property type="molecule type" value="Genomic_DNA"/>
</dbReference>
<keyword evidence="2" id="KW-1185">Reference proteome</keyword>
<protein>
    <submittedName>
        <fullName evidence="1">Uncharacterized protein</fullName>
    </submittedName>
</protein>
<proteinExistence type="predicted"/>
<dbReference type="STRING" id="441112.SAMN04488094_101729"/>
<dbReference type="Proteomes" id="UP000198728">
    <property type="component" value="Unassembled WGS sequence"/>
</dbReference>
<organism evidence="1 2">
    <name type="scientific">Tropicimonas isoalkanivorans</name>
    <dbReference type="NCBI Taxonomy" id="441112"/>
    <lineage>
        <taxon>Bacteria</taxon>
        <taxon>Pseudomonadati</taxon>
        <taxon>Pseudomonadota</taxon>
        <taxon>Alphaproteobacteria</taxon>
        <taxon>Rhodobacterales</taxon>
        <taxon>Roseobacteraceae</taxon>
        <taxon>Tropicimonas</taxon>
    </lineage>
</organism>
<sequence>MKQGDPRGRSPALRLRLDCPPKAGLAQLPTRCAARARRRWAGDLGWAVSDGGTVRGSIDFKGLRVRIHEALRNWAASTGGALLRSGGKPGWLGATTAGRGRLRSFSALRRGRRRWEFRSCRSRSVRRGWARILGAPAVGRFGRTFTLRATTKDLPTRQGAGRRGFGWPLWVGQFSRSCLGMGGQSGLEFDAAFSGKHSTATGAPVRLTGGVH</sequence>
<reference evidence="1 2" key="1">
    <citation type="submission" date="2016-10" db="EMBL/GenBank/DDBJ databases">
        <authorList>
            <person name="de Groot N.N."/>
        </authorList>
    </citation>
    <scope>NUCLEOTIDE SEQUENCE [LARGE SCALE GENOMIC DNA]</scope>
    <source>
        <strain evidence="1 2">DSM 19548</strain>
    </source>
</reference>
<evidence type="ECO:0000313" key="2">
    <source>
        <dbReference type="Proteomes" id="UP000198728"/>
    </source>
</evidence>
<dbReference type="AlphaFoldDB" id="A0A1I1EFZ0"/>
<name>A0A1I1EFZ0_9RHOB</name>
<accession>A0A1I1EFZ0</accession>
<gene>
    <name evidence="1" type="ORF">SAMN04488094_101729</name>
</gene>
<evidence type="ECO:0000313" key="1">
    <source>
        <dbReference type="EMBL" id="SFB84248.1"/>
    </source>
</evidence>